<sequence length="88" mass="9914">MQDAGATSLCRDHHCAEKGSEMKILFKVAQRASARAVSRGHQGRAHSRDSPENKPVPRDSPQLNCRGLQVQFERHFSTRSDLKSPFRN</sequence>
<organism evidence="2 3">
    <name type="scientific">Rangifer tarandus platyrhynchus</name>
    <name type="common">Svalbard reindeer</name>
    <dbReference type="NCBI Taxonomy" id="3082113"/>
    <lineage>
        <taxon>Eukaryota</taxon>
        <taxon>Metazoa</taxon>
        <taxon>Chordata</taxon>
        <taxon>Craniata</taxon>
        <taxon>Vertebrata</taxon>
        <taxon>Euteleostomi</taxon>
        <taxon>Mammalia</taxon>
        <taxon>Eutheria</taxon>
        <taxon>Laurasiatheria</taxon>
        <taxon>Artiodactyla</taxon>
        <taxon>Ruminantia</taxon>
        <taxon>Pecora</taxon>
        <taxon>Cervidae</taxon>
        <taxon>Odocoileinae</taxon>
        <taxon>Rangifer</taxon>
    </lineage>
</organism>
<evidence type="ECO:0000256" key="1">
    <source>
        <dbReference type="SAM" id="MobiDB-lite"/>
    </source>
</evidence>
<feature type="compositionally biased region" description="Basic and acidic residues" evidence="1">
    <location>
        <begin position="46"/>
        <end position="57"/>
    </location>
</feature>
<accession>A0ABN8YY67</accession>
<dbReference type="EMBL" id="OX459959">
    <property type="protein sequence ID" value="CAI9164851.1"/>
    <property type="molecule type" value="Genomic_DNA"/>
</dbReference>
<reference evidence="2" key="1">
    <citation type="submission" date="2023-04" db="EMBL/GenBank/DDBJ databases">
        <authorList>
            <consortium name="ELIXIR-Norway"/>
        </authorList>
    </citation>
    <scope>NUCLEOTIDE SEQUENCE [LARGE SCALE GENOMIC DNA]</scope>
</reference>
<name>A0ABN8YY67_RANTA</name>
<keyword evidence="3" id="KW-1185">Reference proteome</keyword>
<feature type="region of interest" description="Disordered" evidence="1">
    <location>
        <begin position="31"/>
        <end position="64"/>
    </location>
</feature>
<dbReference type="Proteomes" id="UP001176941">
    <property type="component" value="Chromosome 23"/>
</dbReference>
<proteinExistence type="predicted"/>
<gene>
    <name evidence="2" type="ORF">MRATA1EN1_LOCUS13813</name>
</gene>
<evidence type="ECO:0000313" key="3">
    <source>
        <dbReference type="Proteomes" id="UP001176941"/>
    </source>
</evidence>
<evidence type="ECO:0000313" key="2">
    <source>
        <dbReference type="EMBL" id="CAI9164851.1"/>
    </source>
</evidence>
<protein>
    <submittedName>
        <fullName evidence="2">Uncharacterized protein</fullName>
    </submittedName>
</protein>